<dbReference type="Proteomes" id="UP000824265">
    <property type="component" value="Unassembled WGS sequence"/>
</dbReference>
<dbReference type="InterPro" id="IPR036412">
    <property type="entry name" value="HAD-like_sf"/>
</dbReference>
<accession>A0A9D1R7Q0</accession>
<dbReference type="PRINTS" id="PR00413">
    <property type="entry name" value="HADHALOGNASE"/>
</dbReference>
<dbReference type="SFLD" id="SFLDS00003">
    <property type="entry name" value="Haloacid_Dehalogenase"/>
    <property type="match status" value="1"/>
</dbReference>
<dbReference type="InterPro" id="IPR006439">
    <property type="entry name" value="HAD-SF_hydro_IA"/>
</dbReference>
<dbReference type="CDD" id="cd02603">
    <property type="entry name" value="HAD_sEH-N_like"/>
    <property type="match status" value="1"/>
</dbReference>
<name>A0A9D1R7Q0_9FIRM</name>
<dbReference type="AlphaFoldDB" id="A0A9D1R7Q0"/>
<reference evidence="1" key="1">
    <citation type="journal article" date="2021" name="PeerJ">
        <title>Extensive microbial diversity within the chicken gut microbiome revealed by metagenomics and culture.</title>
        <authorList>
            <person name="Gilroy R."/>
            <person name="Ravi A."/>
            <person name="Getino M."/>
            <person name="Pursley I."/>
            <person name="Horton D.L."/>
            <person name="Alikhan N.F."/>
            <person name="Baker D."/>
            <person name="Gharbi K."/>
            <person name="Hall N."/>
            <person name="Watson M."/>
            <person name="Adriaenssens E.M."/>
            <person name="Foster-Nyarko E."/>
            <person name="Jarju S."/>
            <person name="Secka A."/>
            <person name="Antonio M."/>
            <person name="Oren A."/>
            <person name="Chaudhuri R.R."/>
            <person name="La Ragione R."/>
            <person name="Hildebrand F."/>
            <person name="Pallen M.J."/>
        </authorList>
    </citation>
    <scope>NUCLEOTIDE SEQUENCE</scope>
    <source>
        <strain evidence="1">CHK195-6426</strain>
    </source>
</reference>
<organism evidence="1 2">
    <name type="scientific">Candidatus Acetatifactor stercoripullorum</name>
    <dbReference type="NCBI Taxonomy" id="2838414"/>
    <lineage>
        <taxon>Bacteria</taxon>
        <taxon>Bacillati</taxon>
        <taxon>Bacillota</taxon>
        <taxon>Clostridia</taxon>
        <taxon>Lachnospirales</taxon>
        <taxon>Lachnospiraceae</taxon>
        <taxon>Acetatifactor</taxon>
    </lineage>
</organism>
<gene>
    <name evidence="1" type="ORF">H9742_11120</name>
</gene>
<evidence type="ECO:0000313" key="2">
    <source>
        <dbReference type="Proteomes" id="UP000824265"/>
    </source>
</evidence>
<dbReference type="SUPFAM" id="SSF56784">
    <property type="entry name" value="HAD-like"/>
    <property type="match status" value="1"/>
</dbReference>
<dbReference type="EMBL" id="DXGH01000061">
    <property type="protein sequence ID" value="HIW82043.1"/>
    <property type="molecule type" value="Genomic_DNA"/>
</dbReference>
<dbReference type="NCBIfam" id="TIGR01509">
    <property type="entry name" value="HAD-SF-IA-v3"/>
    <property type="match status" value="1"/>
</dbReference>
<dbReference type="SFLD" id="SFLDG01129">
    <property type="entry name" value="C1.5:_HAD__Beta-PGM__Phosphata"/>
    <property type="match status" value="1"/>
</dbReference>
<dbReference type="Gene3D" id="3.40.50.1000">
    <property type="entry name" value="HAD superfamily/HAD-like"/>
    <property type="match status" value="1"/>
</dbReference>
<proteinExistence type="predicted"/>
<reference evidence="1" key="2">
    <citation type="submission" date="2021-04" db="EMBL/GenBank/DDBJ databases">
        <authorList>
            <person name="Gilroy R."/>
        </authorList>
    </citation>
    <scope>NUCLEOTIDE SEQUENCE</scope>
    <source>
        <strain evidence="1">CHK195-6426</strain>
    </source>
</reference>
<sequence length="200" mass="23724">MIRNIVFDIGNVLTDFRWREFLQDKGFDDDMVDRIARASIMSPFWEEFDRGDWDEERLLQEFIKNDPEIEKELRMAFKQVNGMVTLRDYAIPWIEELKGKGYRVLYLSNFSYKAYVECADALVFLPYMDGGILSYRERLVKPYPEIYRLLMDRYSLQPEETVFLDDTLKNVEAARALGICGIHFKSKEQACRELEELGVR</sequence>
<dbReference type="Pfam" id="PF00702">
    <property type="entry name" value="Hydrolase"/>
    <property type="match status" value="1"/>
</dbReference>
<evidence type="ECO:0000313" key="1">
    <source>
        <dbReference type="EMBL" id="HIW82043.1"/>
    </source>
</evidence>
<dbReference type="InterPro" id="IPR023214">
    <property type="entry name" value="HAD_sf"/>
</dbReference>
<protein>
    <submittedName>
        <fullName evidence="1">HAD family phosphatase</fullName>
    </submittedName>
</protein>
<comment type="caution">
    <text evidence="1">The sequence shown here is derived from an EMBL/GenBank/DDBJ whole genome shotgun (WGS) entry which is preliminary data.</text>
</comment>
<dbReference type="PANTHER" id="PTHR43611">
    <property type="entry name" value="ALPHA-D-GLUCOSE 1-PHOSPHATE PHOSPHATASE"/>
    <property type="match status" value="1"/>
</dbReference>
<dbReference type="PANTHER" id="PTHR43611:SF3">
    <property type="entry name" value="FLAVIN MONONUCLEOTIDE HYDROLASE 1, CHLOROPLATIC"/>
    <property type="match status" value="1"/>
</dbReference>